<protein>
    <submittedName>
        <fullName evidence="1">Uncharacterized protein</fullName>
    </submittedName>
</protein>
<reference evidence="1 2" key="1">
    <citation type="submission" date="2017-02" db="EMBL/GenBank/DDBJ databases">
        <title>Paraburkholderia sophoroidis sp. nov. and Paraburkholderia steynii sp. nov. rhizobial symbionts of the fynbos legume Hypocalyptus sophoroides.</title>
        <authorList>
            <person name="Steenkamp E.T."/>
            <person name="Beukes C.W."/>
            <person name="Van Zyl E."/>
            <person name="Avontuur J."/>
            <person name="Chan W.Y."/>
            <person name="Hassen A."/>
            <person name="Palmer M."/>
            <person name="Mthombeni L."/>
            <person name="Phalane F."/>
            <person name="Sereme K."/>
            <person name="Venter S.N."/>
        </authorList>
    </citation>
    <scope>NUCLEOTIDE SEQUENCE [LARGE SCALE GENOMIC DNA]</scope>
    <source>
        <strain evidence="1 2">HC1.1ba</strain>
    </source>
</reference>
<proteinExistence type="predicted"/>
<sequence length="221" mass="24045">MTGIRLFTVKEAADAIAAELNISDDEDRAYAARCHAAALVDAIGSNAIVYRDSISRLPIRRDGIAAVLVACICVISTDDLNAWLDSKGIGVQLDATESSNAASVESGSATVDRPTSAELSTALGPYLSAGRDTEWLRKRLGEARRYRRLQNYREMALEGNQPIARWEVGGVVLHLIESGDLTRERAKAALTEHFPRYLYALEELPPIAARQPANWIPNGIA</sequence>
<accession>A0A4R0X462</accession>
<evidence type="ECO:0000313" key="1">
    <source>
        <dbReference type="EMBL" id="TCG03512.1"/>
    </source>
</evidence>
<comment type="caution">
    <text evidence="1">The sequence shown here is derived from an EMBL/GenBank/DDBJ whole genome shotgun (WGS) entry which is preliminary data.</text>
</comment>
<name>A0A4R0X462_9BURK</name>
<dbReference type="Proteomes" id="UP000294200">
    <property type="component" value="Unassembled WGS sequence"/>
</dbReference>
<evidence type="ECO:0000313" key="2">
    <source>
        <dbReference type="Proteomes" id="UP000294200"/>
    </source>
</evidence>
<dbReference type="EMBL" id="MWML01000392">
    <property type="protein sequence ID" value="TCG03512.1"/>
    <property type="molecule type" value="Genomic_DNA"/>
</dbReference>
<dbReference type="AlphaFoldDB" id="A0A4R0X462"/>
<organism evidence="1 2">
    <name type="scientific">Paraburkholderia steynii</name>
    <dbReference type="NCBI Taxonomy" id="1245441"/>
    <lineage>
        <taxon>Bacteria</taxon>
        <taxon>Pseudomonadati</taxon>
        <taxon>Pseudomonadota</taxon>
        <taxon>Betaproteobacteria</taxon>
        <taxon>Burkholderiales</taxon>
        <taxon>Burkholderiaceae</taxon>
        <taxon>Paraburkholderia</taxon>
    </lineage>
</organism>
<gene>
    <name evidence="1" type="ORF">BZM27_47980</name>
</gene>
<keyword evidence="2" id="KW-1185">Reference proteome</keyword>